<keyword evidence="2" id="KW-1185">Reference proteome</keyword>
<name>A0A834SFU8_9FABA</name>
<comment type="caution">
    <text evidence="1">The sequence shown here is derived from an EMBL/GenBank/DDBJ whole genome shotgun (WGS) entry which is preliminary data.</text>
</comment>
<dbReference type="EMBL" id="JAAIUW010000013">
    <property type="protein sequence ID" value="KAF7802406.1"/>
    <property type="molecule type" value="Genomic_DNA"/>
</dbReference>
<dbReference type="AlphaFoldDB" id="A0A834SFU8"/>
<accession>A0A834SFU8</accession>
<reference evidence="1" key="1">
    <citation type="submission" date="2020-09" db="EMBL/GenBank/DDBJ databases">
        <title>Genome-Enabled Discovery of Anthraquinone Biosynthesis in Senna tora.</title>
        <authorList>
            <person name="Kang S.-H."/>
            <person name="Pandey R.P."/>
            <person name="Lee C.-M."/>
            <person name="Sim J.-S."/>
            <person name="Jeong J.-T."/>
            <person name="Choi B.-S."/>
            <person name="Jung M."/>
            <person name="Ginzburg D."/>
            <person name="Zhao K."/>
            <person name="Won S.Y."/>
            <person name="Oh T.-J."/>
            <person name="Yu Y."/>
            <person name="Kim N.-H."/>
            <person name="Lee O.R."/>
            <person name="Lee T.-H."/>
            <person name="Bashyal P."/>
            <person name="Kim T.-S."/>
            <person name="Lee W.-H."/>
            <person name="Kawkins C."/>
            <person name="Kim C.-K."/>
            <person name="Kim J.S."/>
            <person name="Ahn B.O."/>
            <person name="Rhee S.Y."/>
            <person name="Sohng J.K."/>
        </authorList>
    </citation>
    <scope>NUCLEOTIDE SEQUENCE</scope>
    <source>
        <tissue evidence="1">Leaf</tissue>
    </source>
</reference>
<protein>
    <submittedName>
        <fullName evidence="1">Uncharacterized protein</fullName>
    </submittedName>
</protein>
<evidence type="ECO:0000313" key="1">
    <source>
        <dbReference type="EMBL" id="KAF7802406.1"/>
    </source>
</evidence>
<dbReference type="Proteomes" id="UP000634136">
    <property type="component" value="Unassembled WGS sequence"/>
</dbReference>
<evidence type="ECO:0000313" key="2">
    <source>
        <dbReference type="Proteomes" id="UP000634136"/>
    </source>
</evidence>
<sequence length="40" mass="4712">MKSRWFGFIVHYLVKELAIGVAGGRRFSPPPYQRCWAETR</sequence>
<proteinExistence type="predicted"/>
<gene>
    <name evidence="1" type="ORF">G2W53_041517</name>
</gene>
<organism evidence="1 2">
    <name type="scientific">Senna tora</name>
    <dbReference type="NCBI Taxonomy" id="362788"/>
    <lineage>
        <taxon>Eukaryota</taxon>
        <taxon>Viridiplantae</taxon>
        <taxon>Streptophyta</taxon>
        <taxon>Embryophyta</taxon>
        <taxon>Tracheophyta</taxon>
        <taxon>Spermatophyta</taxon>
        <taxon>Magnoliopsida</taxon>
        <taxon>eudicotyledons</taxon>
        <taxon>Gunneridae</taxon>
        <taxon>Pentapetalae</taxon>
        <taxon>rosids</taxon>
        <taxon>fabids</taxon>
        <taxon>Fabales</taxon>
        <taxon>Fabaceae</taxon>
        <taxon>Caesalpinioideae</taxon>
        <taxon>Cassia clade</taxon>
        <taxon>Senna</taxon>
    </lineage>
</organism>